<organism evidence="1 2">
    <name type="scientific">Nocardia farcinica</name>
    <dbReference type="NCBI Taxonomy" id="37329"/>
    <lineage>
        <taxon>Bacteria</taxon>
        <taxon>Bacillati</taxon>
        <taxon>Actinomycetota</taxon>
        <taxon>Actinomycetes</taxon>
        <taxon>Mycobacteriales</taxon>
        <taxon>Nocardiaceae</taxon>
        <taxon>Nocardia</taxon>
    </lineage>
</organism>
<accession>A0A0H5PB82</accession>
<dbReference type="EMBL" id="LN868939">
    <property type="protein sequence ID" value="CRY79861.1"/>
    <property type="molecule type" value="Genomic_DNA"/>
</dbReference>
<reference evidence="2" key="1">
    <citation type="submission" date="2015-03" db="EMBL/GenBank/DDBJ databases">
        <authorList>
            <consortium name="Pathogen Informatics"/>
        </authorList>
    </citation>
    <scope>NUCLEOTIDE SEQUENCE [LARGE SCALE GENOMIC DNA]</scope>
    <source>
        <strain evidence="2">NCTC11134</strain>
        <plasmid evidence="2">2</plasmid>
    </source>
</reference>
<dbReference type="RefSeq" id="WP_060593573.1">
    <property type="nucleotide sequence ID" value="NZ_CP031418.1"/>
</dbReference>
<name>A0A0H5PB82_NOCFR</name>
<evidence type="ECO:0000313" key="1">
    <source>
        <dbReference type="EMBL" id="CRY79861.1"/>
    </source>
</evidence>
<proteinExistence type="predicted"/>
<dbReference type="KEGG" id="nfr:ERS450000_03515"/>
<sequence length="68" mass="8012">MPRKGADRYKADWSDESYPEIVRADEDDEYATTFQEAKHEVIDHFTQVRDHARDRIASMRGLRKSDVV</sequence>
<gene>
    <name evidence="1" type="ORF">ERS450000_03515</name>
</gene>
<dbReference type="Proteomes" id="UP000057820">
    <property type="component" value="Plasmid 2"/>
</dbReference>
<evidence type="ECO:0000313" key="2">
    <source>
        <dbReference type="Proteomes" id="UP000057820"/>
    </source>
</evidence>
<keyword evidence="1" id="KW-0614">Plasmid</keyword>
<protein>
    <submittedName>
        <fullName evidence="1">Uncharacterized protein</fullName>
    </submittedName>
</protein>
<geneLocation type="plasmid" evidence="1">
    <name>2</name>
</geneLocation>
<dbReference type="AlphaFoldDB" id="A0A0H5PB82"/>